<gene>
    <name evidence="1" type="ORF">JI735_22065</name>
</gene>
<dbReference type="Pfam" id="PF14398">
    <property type="entry name" value="ATPgrasp_YheCD"/>
    <property type="match status" value="1"/>
</dbReference>
<evidence type="ECO:0000313" key="1">
    <source>
        <dbReference type="EMBL" id="QQZ64270.1"/>
    </source>
</evidence>
<accession>A0A974SH54</accession>
<protein>
    <submittedName>
        <fullName evidence="1">YheC/YheD family protein</fullName>
    </submittedName>
</protein>
<evidence type="ECO:0000313" key="2">
    <source>
        <dbReference type="Proteomes" id="UP000595841"/>
    </source>
</evidence>
<organism evidence="1 2">
    <name type="scientific">Paenibacillus sonchi</name>
    <dbReference type="NCBI Taxonomy" id="373687"/>
    <lineage>
        <taxon>Bacteria</taxon>
        <taxon>Bacillati</taxon>
        <taxon>Bacillota</taxon>
        <taxon>Bacilli</taxon>
        <taxon>Bacillales</taxon>
        <taxon>Paenibacillaceae</taxon>
        <taxon>Paenibacillus</taxon>
        <taxon>Paenibacillus sonchi group</taxon>
    </lineage>
</organism>
<reference evidence="1 2" key="1">
    <citation type="submission" date="2021-01" db="EMBL/GenBank/DDBJ databases">
        <title>Whole genome sequence of Paenibacillus sonchi LMG 24727 for comparative genomics.</title>
        <authorList>
            <person name="Lee G."/>
            <person name="Kim M.-J."/>
            <person name="Lim K."/>
            <person name="Shin J.-H."/>
        </authorList>
    </citation>
    <scope>NUCLEOTIDE SEQUENCE [LARGE SCALE GENOMIC DNA]</scope>
    <source>
        <strain evidence="1 2">LMG 24727</strain>
    </source>
</reference>
<dbReference type="Proteomes" id="UP000595841">
    <property type="component" value="Chromosome"/>
</dbReference>
<dbReference type="Gene3D" id="3.30.470.20">
    <property type="entry name" value="ATP-grasp fold, B domain"/>
    <property type="match status" value="1"/>
</dbReference>
<keyword evidence="2" id="KW-1185">Reference proteome</keyword>
<dbReference type="InterPro" id="IPR026838">
    <property type="entry name" value="YheC/D"/>
</dbReference>
<dbReference type="RefSeq" id="WP_202677678.1">
    <property type="nucleotide sequence ID" value="NZ_CP068595.1"/>
</dbReference>
<dbReference type="SUPFAM" id="SSF56059">
    <property type="entry name" value="Glutathione synthetase ATP-binding domain-like"/>
    <property type="match status" value="1"/>
</dbReference>
<name>A0A974SH54_9BACL</name>
<sequence>MVQKGIRLLLHKGRPFDIRVMVQRNLKGQWEATGVAGRVAHPLKVVTNGSQGGTIYPVEVLLRPYTSPEKRTALIAAMHDIGVKSARQLSTAYPGLQEIGVDLALDRHLKPWILEVNTAPDPCPFTKLKDRRMINRIVQYGKAYGRIYHLKCMKAKQGVV</sequence>
<dbReference type="EMBL" id="CP068595">
    <property type="protein sequence ID" value="QQZ64270.1"/>
    <property type="molecule type" value="Genomic_DNA"/>
</dbReference>
<proteinExistence type="predicted"/>
<dbReference type="AlphaFoldDB" id="A0A974SH54"/>
<dbReference type="KEGG" id="pson:JI735_22065"/>